<dbReference type="InterPro" id="IPR038567">
    <property type="entry name" value="T_Elf1_sf"/>
</dbReference>
<dbReference type="OrthoDB" id="445983at2759"/>
<dbReference type="PANTHER" id="PTHR20934:SF0">
    <property type="entry name" value="TRANSCRIPTION ELONGATION FACTOR 1 HOMOLOG"/>
    <property type="match status" value="1"/>
</dbReference>
<accession>A0A9N8WLP0</accession>
<evidence type="ECO:0000256" key="1">
    <source>
        <dbReference type="ARBA" id="ARBA00004123"/>
    </source>
</evidence>
<keyword evidence="4 5" id="KW-0539">Nucleus</keyword>
<comment type="similarity">
    <text evidence="2 5">Belongs to the ELOF1 family.</text>
</comment>
<keyword evidence="3 5" id="KW-0862">Zinc</keyword>
<keyword evidence="6" id="KW-1133">Transmembrane helix</keyword>
<gene>
    <name evidence="7" type="ORF">ALEPTO_LOCUS2819</name>
</gene>
<keyword evidence="5" id="KW-0479">Metal-binding</keyword>
<dbReference type="SUPFAM" id="SSF57783">
    <property type="entry name" value="Zinc beta-ribbon"/>
    <property type="match status" value="1"/>
</dbReference>
<comment type="subcellular location">
    <subcellularLocation>
        <location evidence="1 5">Nucleus</location>
    </subcellularLocation>
</comment>
<dbReference type="EMBL" id="CAJVPS010000460">
    <property type="protein sequence ID" value="CAG8487696.1"/>
    <property type="molecule type" value="Genomic_DNA"/>
</dbReference>
<comment type="caution">
    <text evidence="7">The sequence shown here is derived from an EMBL/GenBank/DDBJ whole genome shotgun (WGS) entry which is preliminary data.</text>
</comment>
<reference evidence="7" key="1">
    <citation type="submission" date="2021-06" db="EMBL/GenBank/DDBJ databases">
        <authorList>
            <person name="Kallberg Y."/>
            <person name="Tangrot J."/>
            <person name="Rosling A."/>
        </authorList>
    </citation>
    <scope>NUCLEOTIDE SEQUENCE</scope>
    <source>
        <strain evidence="7">FL130A</strain>
    </source>
</reference>
<keyword evidence="8" id="KW-1185">Reference proteome</keyword>
<evidence type="ECO:0000256" key="6">
    <source>
        <dbReference type="SAM" id="Phobius"/>
    </source>
</evidence>
<organism evidence="7 8">
    <name type="scientific">Ambispora leptoticha</name>
    <dbReference type="NCBI Taxonomy" id="144679"/>
    <lineage>
        <taxon>Eukaryota</taxon>
        <taxon>Fungi</taxon>
        <taxon>Fungi incertae sedis</taxon>
        <taxon>Mucoromycota</taxon>
        <taxon>Glomeromycotina</taxon>
        <taxon>Glomeromycetes</taxon>
        <taxon>Archaeosporales</taxon>
        <taxon>Ambisporaceae</taxon>
        <taxon>Ambispora</taxon>
    </lineage>
</organism>
<dbReference type="GO" id="GO:0008023">
    <property type="term" value="C:transcription elongation factor complex"/>
    <property type="evidence" value="ECO:0007669"/>
    <property type="project" value="TreeGrafter"/>
</dbReference>
<evidence type="ECO:0000256" key="2">
    <source>
        <dbReference type="ARBA" id="ARBA00009730"/>
    </source>
</evidence>
<keyword evidence="5" id="KW-0805">Transcription regulation</keyword>
<dbReference type="Pfam" id="PF05129">
    <property type="entry name" value="Zn_ribbon_Elf1"/>
    <property type="match status" value="1"/>
</dbReference>
<protein>
    <recommendedName>
        <fullName evidence="5">Transcription elongation factor 1 homolog</fullName>
    </recommendedName>
</protein>
<comment type="function">
    <text evidence="5">Transcription elongation factor implicated in the maintenance of proper chromatin structure in actively transcribed regions.</text>
</comment>
<dbReference type="Proteomes" id="UP000789508">
    <property type="component" value="Unassembled WGS sequence"/>
</dbReference>
<dbReference type="InterPro" id="IPR007808">
    <property type="entry name" value="Elf1"/>
</dbReference>
<proteinExistence type="inferred from homology"/>
<dbReference type="Gene3D" id="2.20.25.190">
    <property type="match status" value="1"/>
</dbReference>
<evidence type="ECO:0000313" key="7">
    <source>
        <dbReference type="EMBL" id="CAG8487696.1"/>
    </source>
</evidence>
<keyword evidence="5" id="KW-0863">Zinc-finger</keyword>
<keyword evidence="6" id="KW-0472">Membrane</keyword>
<feature type="transmembrane region" description="Helical" evidence="6">
    <location>
        <begin position="62"/>
        <end position="84"/>
    </location>
</feature>
<sequence>MDREQRIGSLKCRVCFVTFQSNIHQLSDPVDVYHEWIDASEDTRQEQRPGSKRPNNRMPGEAVIVVAVAVVFEIPLNSISMTMMRMILIKNQFMNSLSIVN</sequence>
<evidence type="ECO:0000256" key="3">
    <source>
        <dbReference type="ARBA" id="ARBA00022833"/>
    </source>
</evidence>
<keyword evidence="6" id="KW-0812">Transmembrane</keyword>
<dbReference type="AlphaFoldDB" id="A0A9N8WLP0"/>
<dbReference type="GO" id="GO:0000993">
    <property type="term" value="F:RNA polymerase II complex binding"/>
    <property type="evidence" value="ECO:0007669"/>
    <property type="project" value="TreeGrafter"/>
</dbReference>
<evidence type="ECO:0000256" key="4">
    <source>
        <dbReference type="ARBA" id="ARBA00023242"/>
    </source>
</evidence>
<name>A0A9N8WLP0_9GLOM</name>
<keyword evidence="5" id="KW-0804">Transcription</keyword>
<dbReference type="GO" id="GO:0008270">
    <property type="term" value="F:zinc ion binding"/>
    <property type="evidence" value="ECO:0007669"/>
    <property type="project" value="UniProtKB-KW"/>
</dbReference>
<dbReference type="GO" id="GO:0006368">
    <property type="term" value="P:transcription elongation by RNA polymerase II"/>
    <property type="evidence" value="ECO:0007669"/>
    <property type="project" value="TreeGrafter"/>
</dbReference>
<dbReference type="PANTHER" id="PTHR20934">
    <property type="entry name" value="TRANSCRIPTION ELONGATION FACTOR 1 HOMOLOG"/>
    <property type="match status" value="1"/>
</dbReference>
<evidence type="ECO:0000313" key="8">
    <source>
        <dbReference type="Proteomes" id="UP000789508"/>
    </source>
</evidence>
<evidence type="ECO:0000256" key="5">
    <source>
        <dbReference type="RuleBase" id="RU364033"/>
    </source>
</evidence>